<protein>
    <recommendedName>
        <fullName evidence="1">Heterokaryon incompatibility domain-containing protein</fullName>
    </recommendedName>
</protein>
<organism evidence="2 3">
    <name type="scientific">Lithohypha guttulata</name>
    <dbReference type="NCBI Taxonomy" id="1690604"/>
    <lineage>
        <taxon>Eukaryota</taxon>
        <taxon>Fungi</taxon>
        <taxon>Dikarya</taxon>
        <taxon>Ascomycota</taxon>
        <taxon>Pezizomycotina</taxon>
        <taxon>Eurotiomycetes</taxon>
        <taxon>Chaetothyriomycetidae</taxon>
        <taxon>Chaetothyriales</taxon>
        <taxon>Trichomeriaceae</taxon>
        <taxon>Lithohypha</taxon>
    </lineage>
</organism>
<sequence length="596" mass="68173">MSQKNFQHTLLRDPAQTFRVVNVRPHQPALASNTHRYKALSYLWGSKLPDYPIELDGCSFRVRENLWRFLQHAERRFTDSPIFIDAICIDQENITERNSQVQNMGDIFSHADMVLAWLGEGDTRLERALPLLEAMTNLPLYDLEHFNDGYEQDDDRRKRQAVSHPLFVLCALQYWKRVWIVQEILKAKTITLIHGDHELPWNVLDLFLKRISVAKESPIPLREQLMDERMFTFVDNRREPIDSGDSDGPMPSTRTNMKVVLQSYSSSLCSEIRDHIFTLRSLGWDGGLLKVDYGMPLSQLFMKAVLLWGAVDRGNALMLARDLVHHLLPVAPTTPFPNETFTVKLIELLQPEGHALCQNLPGTCRSGCDIVMSNSTGLQNGNPWPEDTLSGDKANMVTKSTSFDDIRFSELRCTDKVLQIEDSCLLVIARLHTTRWHIVGRLVVVGDEVDGEWQIMVFWRSWKGMSDIEMVEPKRGLWQLELDAFNFRKMLLVVGYSSYKYQVRRTGSVTNMSFDSLRWEDEPTGTYAFDVFGRVALAYRTMATARSHGRNGQAEAAEFSMSQIVQVLKSGVMDLTLAELPSAQPTPSWKELLGRT</sequence>
<accession>A0AAN7T7D3</accession>
<dbReference type="Proteomes" id="UP001309876">
    <property type="component" value="Unassembled WGS sequence"/>
</dbReference>
<keyword evidence="3" id="KW-1185">Reference proteome</keyword>
<dbReference type="PANTHER" id="PTHR24148">
    <property type="entry name" value="ANKYRIN REPEAT DOMAIN-CONTAINING PROTEIN 39 HOMOLOG-RELATED"/>
    <property type="match status" value="1"/>
</dbReference>
<dbReference type="InterPro" id="IPR052895">
    <property type="entry name" value="HetReg/Transcr_Mod"/>
</dbReference>
<evidence type="ECO:0000259" key="1">
    <source>
        <dbReference type="Pfam" id="PF06985"/>
    </source>
</evidence>
<reference evidence="2 3" key="1">
    <citation type="submission" date="2023-08" db="EMBL/GenBank/DDBJ databases">
        <title>Black Yeasts Isolated from many extreme environments.</title>
        <authorList>
            <person name="Coleine C."/>
            <person name="Stajich J.E."/>
            <person name="Selbmann L."/>
        </authorList>
    </citation>
    <scope>NUCLEOTIDE SEQUENCE [LARGE SCALE GENOMIC DNA]</scope>
    <source>
        <strain evidence="2 3">CCFEE 5910</strain>
    </source>
</reference>
<feature type="domain" description="Heterokaryon incompatibility" evidence="1">
    <location>
        <begin position="37"/>
        <end position="183"/>
    </location>
</feature>
<evidence type="ECO:0000313" key="3">
    <source>
        <dbReference type="Proteomes" id="UP001309876"/>
    </source>
</evidence>
<dbReference type="InterPro" id="IPR010730">
    <property type="entry name" value="HET"/>
</dbReference>
<evidence type="ECO:0000313" key="2">
    <source>
        <dbReference type="EMBL" id="KAK5091763.1"/>
    </source>
</evidence>
<dbReference type="AlphaFoldDB" id="A0AAN7T7D3"/>
<gene>
    <name evidence="2" type="ORF">LTR05_001948</name>
</gene>
<proteinExistence type="predicted"/>
<dbReference type="Pfam" id="PF06985">
    <property type="entry name" value="HET"/>
    <property type="match status" value="1"/>
</dbReference>
<name>A0AAN7T7D3_9EURO</name>
<dbReference type="PANTHER" id="PTHR24148:SF73">
    <property type="entry name" value="HET DOMAIN PROTEIN (AFU_ORTHOLOGUE AFUA_8G01020)"/>
    <property type="match status" value="1"/>
</dbReference>
<dbReference type="EMBL" id="JAVRRJ010000001">
    <property type="protein sequence ID" value="KAK5091763.1"/>
    <property type="molecule type" value="Genomic_DNA"/>
</dbReference>
<comment type="caution">
    <text evidence="2">The sequence shown here is derived from an EMBL/GenBank/DDBJ whole genome shotgun (WGS) entry which is preliminary data.</text>
</comment>